<dbReference type="PANTHER" id="PTHR12992">
    <property type="entry name" value="NUDIX HYDROLASE"/>
    <property type="match status" value="1"/>
</dbReference>
<protein>
    <submittedName>
        <fullName evidence="8">CoA pyrophosphatase</fullName>
    </submittedName>
</protein>
<dbReference type="Pfam" id="PF00293">
    <property type="entry name" value="NUDIX"/>
    <property type="match status" value="1"/>
</dbReference>
<keyword evidence="4" id="KW-0378">Hydrolase</keyword>
<dbReference type="InterPro" id="IPR045121">
    <property type="entry name" value="CoAse"/>
</dbReference>
<reference evidence="8 9" key="1">
    <citation type="journal article" date="2018" name="J. Microbiol.">
        <title>Baekduia soli gen. nov., sp. nov., a novel bacterium isolated from the soil of Baekdu Mountain and proposal of a novel family name, Baekduiaceae fam. nov.</title>
        <authorList>
            <person name="An D.S."/>
            <person name="Siddiqi M.Z."/>
            <person name="Kim K.H."/>
            <person name="Yu H.S."/>
            <person name="Im W.T."/>
        </authorList>
    </citation>
    <scope>NUCLEOTIDE SEQUENCE [LARGE SCALE GENOMIC DNA]</scope>
    <source>
        <strain evidence="8 9">BR7-21</strain>
    </source>
</reference>
<organism evidence="8 9">
    <name type="scientific">Baekduia soli</name>
    <dbReference type="NCBI Taxonomy" id="496014"/>
    <lineage>
        <taxon>Bacteria</taxon>
        <taxon>Bacillati</taxon>
        <taxon>Actinomycetota</taxon>
        <taxon>Thermoleophilia</taxon>
        <taxon>Solirubrobacterales</taxon>
        <taxon>Baekduiaceae</taxon>
        <taxon>Baekduia</taxon>
    </lineage>
</organism>
<evidence type="ECO:0000256" key="6">
    <source>
        <dbReference type="ARBA" id="ARBA00023211"/>
    </source>
</evidence>
<sequence>MRERLSGVLLDPAEAAALDVHGRTDAAVLVPLFLVGDVPHVVLTKRRDDLRRHAGEISFPGGRQDPEDADLCTTALREAEEEIGLAPGGVELVGALQPVPTIATNYAVYPFVGLIEPGQTWRPAEAEVEQVLEFSLAQLQEGYGRRSILRRGVPFRTDTYVVDDHLVWGATARMLADLFDRLG</sequence>
<keyword evidence="9" id="KW-1185">Reference proteome</keyword>
<dbReference type="CDD" id="cd03426">
    <property type="entry name" value="NUDIX_CoAse_Nudt7"/>
    <property type="match status" value="1"/>
</dbReference>
<keyword evidence="3" id="KW-0479">Metal-binding</keyword>
<dbReference type="PANTHER" id="PTHR12992:SF11">
    <property type="entry name" value="MITOCHONDRIAL COENZYME A DIPHOSPHATASE NUDT8"/>
    <property type="match status" value="1"/>
</dbReference>
<evidence type="ECO:0000259" key="7">
    <source>
        <dbReference type="PROSITE" id="PS51462"/>
    </source>
</evidence>
<dbReference type="Gene3D" id="3.90.79.10">
    <property type="entry name" value="Nucleoside Triphosphate Pyrophosphohydrolase"/>
    <property type="match status" value="1"/>
</dbReference>
<feature type="domain" description="Nudix hydrolase" evidence="7">
    <location>
        <begin position="23"/>
        <end position="157"/>
    </location>
</feature>
<evidence type="ECO:0000256" key="5">
    <source>
        <dbReference type="ARBA" id="ARBA00022842"/>
    </source>
</evidence>
<dbReference type="InterPro" id="IPR015797">
    <property type="entry name" value="NUDIX_hydrolase-like_dom_sf"/>
</dbReference>
<dbReference type="GO" id="GO:0046872">
    <property type="term" value="F:metal ion binding"/>
    <property type="evidence" value="ECO:0007669"/>
    <property type="project" value="UniProtKB-KW"/>
</dbReference>
<dbReference type="Proteomes" id="UP000321805">
    <property type="component" value="Chromosome"/>
</dbReference>
<comment type="cofactor">
    <cofactor evidence="2">
        <name>Mg(2+)</name>
        <dbReference type="ChEBI" id="CHEBI:18420"/>
    </cofactor>
</comment>
<name>A0A5B8UA23_9ACTN</name>
<dbReference type="InterPro" id="IPR000086">
    <property type="entry name" value="NUDIX_hydrolase_dom"/>
</dbReference>
<dbReference type="EMBL" id="CP042430">
    <property type="protein sequence ID" value="QEC49895.1"/>
    <property type="molecule type" value="Genomic_DNA"/>
</dbReference>
<dbReference type="PROSITE" id="PS51462">
    <property type="entry name" value="NUDIX"/>
    <property type="match status" value="1"/>
</dbReference>
<dbReference type="OrthoDB" id="9802805at2"/>
<comment type="cofactor">
    <cofactor evidence="1">
        <name>Mn(2+)</name>
        <dbReference type="ChEBI" id="CHEBI:29035"/>
    </cofactor>
</comment>
<dbReference type="SUPFAM" id="SSF55811">
    <property type="entry name" value="Nudix"/>
    <property type="match status" value="1"/>
</dbReference>
<evidence type="ECO:0000256" key="1">
    <source>
        <dbReference type="ARBA" id="ARBA00001936"/>
    </source>
</evidence>
<dbReference type="AlphaFoldDB" id="A0A5B8UA23"/>
<evidence type="ECO:0000313" key="9">
    <source>
        <dbReference type="Proteomes" id="UP000321805"/>
    </source>
</evidence>
<evidence type="ECO:0000256" key="3">
    <source>
        <dbReference type="ARBA" id="ARBA00022723"/>
    </source>
</evidence>
<accession>A0A5B8UA23</accession>
<keyword evidence="5" id="KW-0460">Magnesium</keyword>
<keyword evidence="6" id="KW-0464">Manganese</keyword>
<dbReference type="GO" id="GO:0010945">
    <property type="term" value="F:coenzyme A diphosphatase activity"/>
    <property type="evidence" value="ECO:0007669"/>
    <property type="project" value="InterPro"/>
</dbReference>
<evidence type="ECO:0000313" key="8">
    <source>
        <dbReference type="EMBL" id="QEC49895.1"/>
    </source>
</evidence>
<dbReference type="KEGG" id="bsol:FSW04_21545"/>
<evidence type="ECO:0000256" key="2">
    <source>
        <dbReference type="ARBA" id="ARBA00001946"/>
    </source>
</evidence>
<proteinExistence type="predicted"/>
<evidence type="ECO:0000256" key="4">
    <source>
        <dbReference type="ARBA" id="ARBA00022801"/>
    </source>
</evidence>
<gene>
    <name evidence="8" type="ORF">FSW04_21545</name>
</gene>